<dbReference type="Gene3D" id="3.30.200.20">
    <property type="entry name" value="Phosphorylase Kinase, domain 1"/>
    <property type="match status" value="1"/>
</dbReference>
<evidence type="ECO:0000256" key="6">
    <source>
        <dbReference type="ARBA" id="ARBA00022692"/>
    </source>
</evidence>
<evidence type="ECO:0000256" key="12">
    <source>
        <dbReference type="ARBA" id="ARBA00023136"/>
    </source>
</evidence>
<dbReference type="SMART" id="SM00467">
    <property type="entry name" value="GS"/>
    <property type="match status" value="1"/>
</dbReference>
<dbReference type="Gene3D" id="1.10.510.10">
    <property type="entry name" value="Transferase(Phosphotransferase) domain 1"/>
    <property type="match status" value="2"/>
</dbReference>
<dbReference type="InterPro" id="IPR000333">
    <property type="entry name" value="TGFB_receptor"/>
</dbReference>
<comment type="subcellular location">
    <subcellularLocation>
        <location evidence="1">Membrane</location>
        <topology evidence="1">Single-pass type I membrane protein</topology>
    </subcellularLocation>
</comment>
<dbReference type="SMART" id="SM00220">
    <property type="entry name" value="S_TKc"/>
    <property type="match status" value="1"/>
</dbReference>
<keyword evidence="8" id="KW-0547">Nucleotide-binding</keyword>
<keyword evidence="13" id="KW-0675">Receptor</keyword>
<evidence type="ECO:0000256" key="9">
    <source>
        <dbReference type="ARBA" id="ARBA00022777"/>
    </source>
</evidence>
<evidence type="ECO:0000256" key="2">
    <source>
        <dbReference type="ARBA" id="ARBA00009605"/>
    </source>
</evidence>
<keyword evidence="4" id="KW-0723">Serine/threonine-protein kinase</keyword>
<keyword evidence="6" id="KW-0812">Transmembrane</keyword>
<evidence type="ECO:0000256" key="13">
    <source>
        <dbReference type="ARBA" id="ARBA00023170"/>
    </source>
</evidence>
<evidence type="ECO:0000256" key="1">
    <source>
        <dbReference type="ARBA" id="ARBA00004479"/>
    </source>
</evidence>
<dbReference type="InterPro" id="IPR011009">
    <property type="entry name" value="Kinase-like_dom_sf"/>
</dbReference>
<organism evidence="14 15">
    <name type="scientific">Lepeophtheirus salmonis</name>
    <name type="common">Salmon louse</name>
    <name type="synonym">Caligus salmonis</name>
    <dbReference type="NCBI Taxonomy" id="72036"/>
    <lineage>
        <taxon>Eukaryota</taxon>
        <taxon>Metazoa</taxon>
        <taxon>Ecdysozoa</taxon>
        <taxon>Arthropoda</taxon>
        <taxon>Crustacea</taxon>
        <taxon>Multicrustacea</taxon>
        <taxon>Hexanauplia</taxon>
        <taxon>Copepoda</taxon>
        <taxon>Siphonostomatoida</taxon>
        <taxon>Caligidae</taxon>
        <taxon>Lepeophtheirus</taxon>
    </lineage>
</organism>
<name>A0A7R8CX49_LEPSM</name>
<comment type="similarity">
    <text evidence="2">Belongs to the protein kinase superfamily. TKL Ser/Thr protein kinase family. TGFB receptor subfamily.</text>
</comment>
<dbReference type="InterPro" id="IPR000472">
    <property type="entry name" value="Activin_recp"/>
</dbReference>
<sequence length="471" mass="53545">MALLLFLLLGLKLVGGLKCACDPRSCGSGITHCSTDGGVCFASIRKDLESGEVTRILSCLQKEILIPRHRPFICEYNYNYNHSYVSKCCSSGDFCNAHLTIRLHEIQAPHASSSPYLWIALISVILFIVLTLSLSALILMILRHRKNRRKGNGLWPKHCWSDDSGIYHEVEVRSCRTVASDDTLQDFLTSSGYSGSGSGLPLLVQRSVARQISLAESIFSSIDEKSWFREVEIYQTVMLRHDNILGFIAADNKDNGTWTQLWLVTEYMENGSLFDFLNNIKVLETHLMVRMASSIVTGLNHLHMDIVGTQGKPAIAHRDLKSKIYTRQVQRSMCYWRFRFSRKTRSCHRLNRSSTHGKSWHKAFYRARGFTGSICTEYKPPYFDYVGQDPSLEEMKKVVCIDNARPTVPNIWSTDPVTETMGKIMHECWYPIPASRLTTLRIRKTISALESNNNASELTLKKLDYSFSEIS</sequence>
<proteinExistence type="inferred from homology"/>
<keyword evidence="10" id="KW-0067">ATP-binding</keyword>
<dbReference type="CDD" id="cd23598">
    <property type="entry name" value="TFP_LU_ECD_Babo"/>
    <property type="match status" value="1"/>
</dbReference>
<evidence type="ECO:0000256" key="10">
    <source>
        <dbReference type="ARBA" id="ARBA00022840"/>
    </source>
</evidence>
<dbReference type="EMBL" id="HG994584">
    <property type="protein sequence ID" value="CAF2958110.1"/>
    <property type="molecule type" value="Genomic_DNA"/>
</dbReference>
<dbReference type="Proteomes" id="UP000675881">
    <property type="component" value="Chromosome 5"/>
</dbReference>
<evidence type="ECO:0000256" key="5">
    <source>
        <dbReference type="ARBA" id="ARBA00022679"/>
    </source>
</evidence>
<dbReference type="OrthoDB" id="69842at2759"/>
<reference evidence="14" key="1">
    <citation type="submission" date="2021-02" db="EMBL/GenBank/DDBJ databases">
        <authorList>
            <person name="Bekaert M."/>
        </authorList>
    </citation>
    <scope>NUCLEOTIDE SEQUENCE</scope>
    <source>
        <strain evidence="14">IoA-00</strain>
    </source>
</reference>
<dbReference type="SUPFAM" id="SSF56112">
    <property type="entry name" value="Protein kinase-like (PK-like)"/>
    <property type="match status" value="1"/>
</dbReference>
<evidence type="ECO:0000256" key="11">
    <source>
        <dbReference type="ARBA" id="ARBA00022989"/>
    </source>
</evidence>
<keyword evidence="7" id="KW-0732">Signal</keyword>
<evidence type="ECO:0000256" key="4">
    <source>
        <dbReference type="ARBA" id="ARBA00022527"/>
    </source>
</evidence>
<keyword evidence="11" id="KW-1133">Transmembrane helix</keyword>
<accession>A0A7R8CX49</accession>
<protein>
    <recommendedName>
        <fullName evidence="3">receptor protein serine/threonine kinase</fullName>
        <ecNumber evidence="3">2.7.11.30</ecNumber>
    </recommendedName>
</protein>
<evidence type="ECO:0000256" key="3">
    <source>
        <dbReference type="ARBA" id="ARBA00012401"/>
    </source>
</evidence>
<evidence type="ECO:0000256" key="7">
    <source>
        <dbReference type="ARBA" id="ARBA00022729"/>
    </source>
</evidence>
<dbReference type="PROSITE" id="PS50011">
    <property type="entry name" value="PROTEIN_KINASE_DOM"/>
    <property type="match status" value="1"/>
</dbReference>
<keyword evidence="15" id="KW-1185">Reference proteome</keyword>
<gene>
    <name evidence="14" type="ORF">LSAA_9754</name>
</gene>
<dbReference type="Pfam" id="PF01064">
    <property type="entry name" value="Activin_recp"/>
    <property type="match status" value="1"/>
</dbReference>
<dbReference type="GO" id="GO:0004675">
    <property type="term" value="F:transmembrane receptor protein serine/threonine kinase activity"/>
    <property type="evidence" value="ECO:0007669"/>
    <property type="project" value="UniProtKB-EC"/>
</dbReference>
<evidence type="ECO:0000313" key="15">
    <source>
        <dbReference type="Proteomes" id="UP000675881"/>
    </source>
</evidence>
<keyword evidence="9" id="KW-0418">Kinase</keyword>
<dbReference type="GO" id="GO:0071363">
    <property type="term" value="P:cellular response to growth factor stimulus"/>
    <property type="evidence" value="ECO:0007669"/>
    <property type="project" value="TreeGrafter"/>
</dbReference>
<dbReference type="Pfam" id="PF08515">
    <property type="entry name" value="TGF_beta_GS"/>
    <property type="match status" value="1"/>
</dbReference>
<evidence type="ECO:0000256" key="8">
    <source>
        <dbReference type="ARBA" id="ARBA00022741"/>
    </source>
</evidence>
<evidence type="ECO:0000313" key="14">
    <source>
        <dbReference type="EMBL" id="CAF2958110.1"/>
    </source>
</evidence>
<keyword evidence="12" id="KW-0472">Membrane</keyword>
<dbReference type="GO" id="GO:0005524">
    <property type="term" value="F:ATP binding"/>
    <property type="evidence" value="ECO:0007669"/>
    <property type="project" value="UniProtKB-KW"/>
</dbReference>
<dbReference type="EC" id="2.7.11.30" evidence="3"/>
<dbReference type="PROSITE" id="PS51256">
    <property type="entry name" value="GS"/>
    <property type="match status" value="1"/>
</dbReference>
<dbReference type="SUPFAM" id="SSF57302">
    <property type="entry name" value="Snake toxin-like"/>
    <property type="match status" value="1"/>
</dbReference>
<dbReference type="Gene3D" id="2.10.60.10">
    <property type="entry name" value="CD59"/>
    <property type="match status" value="1"/>
</dbReference>
<dbReference type="PANTHER" id="PTHR23255:SF71">
    <property type="entry name" value="RECEPTOR PROTEIN SERINE_THREONINE KINASE"/>
    <property type="match status" value="1"/>
</dbReference>
<dbReference type="InterPro" id="IPR000719">
    <property type="entry name" value="Prot_kinase_dom"/>
</dbReference>
<dbReference type="Pfam" id="PF00069">
    <property type="entry name" value="Pkinase"/>
    <property type="match status" value="1"/>
</dbReference>
<dbReference type="GO" id="GO:0070724">
    <property type="term" value="C:BMP receptor complex"/>
    <property type="evidence" value="ECO:0007669"/>
    <property type="project" value="TreeGrafter"/>
</dbReference>
<keyword evidence="5 14" id="KW-0808">Transferase</keyword>
<dbReference type="AlphaFoldDB" id="A0A7R8CX49"/>
<dbReference type="InterPro" id="IPR003605">
    <property type="entry name" value="GS_dom"/>
</dbReference>
<dbReference type="InterPro" id="IPR045860">
    <property type="entry name" value="Snake_toxin-like_sf"/>
</dbReference>
<dbReference type="PANTHER" id="PTHR23255">
    <property type="entry name" value="TRANSFORMING GROWTH FACTOR-BETA RECEPTOR TYPE I AND II"/>
    <property type="match status" value="1"/>
</dbReference>